<dbReference type="AlphaFoldDB" id="A0A833TDP6"/>
<evidence type="ECO:0000313" key="3">
    <source>
        <dbReference type="Proteomes" id="UP000602510"/>
    </source>
</evidence>
<organism evidence="2 3">
    <name type="scientific">Phytophthora infestans</name>
    <name type="common">Potato late blight agent</name>
    <name type="synonym">Botrytis infestans</name>
    <dbReference type="NCBI Taxonomy" id="4787"/>
    <lineage>
        <taxon>Eukaryota</taxon>
        <taxon>Sar</taxon>
        <taxon>Stramenopiles</taxon>
        <taxon>Oomycota</taxon>
        <taxon>Peronosporomycetes</taxon>
        <taxon>Peronosporales</taxon>
        <taxon>Peronosporaceae</taxon>
        <taxon>Phytophthora</taxon>
    </lineage>
</organism>
<reference evidence="2" key="1">
    <citation type="submission" date="2020-04" db="EMBL/GenBank/DDBJ databases">
        <title>Hybrid Assembly of Korean Phytophthora infestans isolates.</title>
        <authorList>
            <person name="Prokchorchik M."/>
            <person name="Lee Y."/>
            <person name="Seo J."/>
            <person name="Cho J.-H."/>
            <person name="Park Y.-E."/>
            <person name="Jang D.-C."/>
            <person name="Im J.-S."/>
            <person name="Choi J.-G."/>
            <person name="Park H.-J."/>
            <person name="Lee G.-B."/>
            <person name="Lee Y.-G."/>
            <person name="Hong S.-Y."/>
            <person name="Cho K."/>
            <person name="Sohn K.H."/>
        </authorList>
    </citation>
    <scope>NUCLEOTIDE SEQUENCE</scope>
    <source>
        <strain evidence="2">KR_1_A1</strain>
    </source>
</reference>
<dbReference type="EMBL" id="WSZM01000069">
    <property type="protein sequence ID" value="KAF4044505.1"/>
    <property type="molecule type" value="Genomic_DNA"/>
</dbReference>
<keyword evidence="3" id="KW-1185">Reference proteome</keyword>
<accession>A0A833TDP6</accession>
<name>A0A833TDP6_PHYIN</name>
<gene>
    <name evidence="2" type="ORF">GN244_ATG03214</name>
</gene>
<evidence type="ECO:0000313" key="2">
    <source>
        <dbReference type="EMBL" id="KAF4044505.1"/>
    </source>
</evidence>
<comment type="caution">
    <text evidence="2">The sequence shown here is derived from an EMBL/GenBank/DDBJ whole genome shotgun (WGS) entry which is preliminary data.</text>
</comment>
<dbReference type="Proteomes" id="UP000602510">
    <property type="component" value="Unassembled WGS sequence"/>
</dbReference>
<evidence type="ECO:0000256" key="1">
    <source>
        <dbReference type="SAM" id="MobiDB-lite"/>
    </source>
</evidence>
<proteinExistence type="predicted"/>
<feature type="compositionally biased region" description="Basic and acidic residues" evidence="1">
    <location>
        <begin position="61"/>
        <end position="70"/>
    </location>
</feature>
<sequence length="154" mass="17706">MTVGRPKSSVWTLFSEASENGRVKGLRCSTEKSNPKAHKLESHFMHCQDYTLEERKKRKRTAIERKEKDIRKRRRQRGVQLDGEDVTGQPSQSVPFFQAHLDKLVADFVYESGIAFRIVELPISRCLITRGGVENADESDDELIEDGWLAWQSV</sequence>
<feature type="region of interest" description="Disordered" evidence="1">
    <location>
        <begin position="58"/>
        <end position="89"/>
    </location>
</feature>
<protein>
    <submittedName>
        <fullName evidence="2">Uncharacterized protein</fullName>
    </submittedName>
</protein>